<proteinExistence type="predicted"/>
<accession>A0A8G0LKJ4</accession>
<dbReference type="Proteomes" id="UP000826661">
    <property type="component" value="Chromosome VI"/>
</dbReference>
<organism evidence="1 2">
    <name type="scientific">Trichoderma simmonsii</name>
    <dbReference type="NCBI Taxonomy" id="1491479"/>
    <lineage>
        <taxon>Eukaryota</taxon>
        <taxon>Fungi</taxon>
        <taxon>Dikarya</taxon>
        <taxon>Ascomycota</taxon>
        <taxon>Pezizomycotina</taxon>
        <taxon>Sordariomycetes</taxon>
        <taxon>Hypocreomycetidae</taxon>
        <taxon>Hypocreales</taxon>
        <taxon>Hypocreaceae</taxon>
        <taxon>Trichoderma</taxon>
    </lineage>
</organism>
<evidence type="ECO:0000313" key="2">
    <source>
        <dbReference type="Proteomes" id="UP000826661"/>
    </source>
</evidence>
<name>A0A8G0LKJ4_9HYPO</name>
<dbReference type="AlphaFoldDB" id="A0A8G0LKJ4"/>
<evidence type="ECO:0000313" key="1">
    <source>
        <dbReference type="EMBL" id="QYT03974.1"/>
    </source>
</evidence>
<dbReference type="EMBL" id="CP075869">
    <property type="protein sequence ID" value="QYT03974.1"/>
    <property type="molecule type" value="Genomic_DNA"/>
</dbReference>
<protein>
    <submittedName>
        <fullName evidence="1">Uncharacterized protein</fullName>
    </submittedName>
</protein>
<gene>
    <name evidence="1" type="ORF">H0G86_010912</name>
</gene>
<keyword evidence="2" id="KW-1185">Reference proteome</keyword>
<sequence>MLGRQGHGQGDSRVVFLRAGIYRSGGQDNDSSPRHDACRCLRARGNWHLAMLAANRARALRFPMSKVGSVSPAATALLSTAQHRCCCKVSDPNKDPGKDGTVRMRSWITDYSTAEFSKPLSQVDTQMCVSPLQRPIPSARNHCYADTTLMRQ</sequence>
<reference evidence="1 2" key="1">
    <citation type="journal article" date="2021" name="BMC Genomics">
        <title>Telomere-to-telomere genome assembly of asparaginase-producing Trichoderma simmonsii.</title>
        <authorList>
            <person name="Chung D."/>
            <person name="Kwon Y.M."/>
            <person name="Yang Y."/>
        </authorList>
    </citation>
    <scope>NUCLEOTIDE SEQUENCE [LARGE SCALE GENOMIC DNA]</scope>
    <source>
        <strain evidence="1 2">GH-Sj1</strain>
    </source>
</reference>